<evidence type="ECO:0000256" key="8">
    <source>
        <dbReference type="PROSITE-ProRule" id="PRU00703"/>
    </source>
</evidence>
<dbReference type="GO" id="GO:0050660">
    <property type="term" value="F:flavin adenine dinucleotide binding"/>
    <property type="evidence" value="ECO:0007669"/>
    <property type="project" value="InterPro"/>
</dbReference>
<evidence type="ECO:0000256" key="4">
    <source>
        <dbReference type="ARBA" id="ARBA00022737"/>
    </source>
</evidence>
<dbReference type="PANTHER" id="PTHR22777">
    <property type="entry name" value="HEMOLYSIN-RELATED"/>
    <property type="match status" value="1"/>
</dbReference>
<dbReference type="AlphaFoldDB" id="A0A0M1MZV0"/>
<dbReference type="Gene3D" id="3.30.465.10">
    <property type="match status" value="1"/>
</dbReference>
<gene>
    <name evidence="13" type="primary">tlyC</name>
    <name evidence="13" type="ORF">CPX_001695</name>
</gene>
<dbReference type="STRING" id="479893.CPX_001695"/>
<dbReference type="SUPFAM" id="SSF56176">
    <property type="entry name" value="FAD-binding/transporter-associated domain-like"/>
    <property type="match status" value="1"/>
</dbReference>
<keyword evidence="5 9" id="KW-1133">Transmembrane helix</keyword>
<keyword evidence="3 9" id="KW-0812">Transmembrane</keyword>
<evidence type="ECO:0000256" key="7">
    <source>
        <dbReference type="ARBA" id="ARBA00023136"/>
    </source>
</evidence>
<dbReference type="FunFam" id="3.10.580.10:FF:000002">
    <property type="entry name" value="Magnesium/cobalt efflux protein CorC"/>
    <property type="match status" value="1"/>
</dbReference>
<evidence type="ECO:0000256" key="5">
    <source>
        <dbReference type="ARBA" id="ARBA00022989"/>
    </source>
</evidence>
<dbReference type="InterPro" id="IPR036318">
    <property type="entry name" value="FAD-bd_PCMH-like_sf"/>
</dbReference>
<evidence type="ECO:0000256" key="6">
    <source>
        <dbReference type="ARBA" id="ARBA00023122"/>
    </source>
</evidence>
<organism evidence="13 14">
    <name type="scientific">Candidatus Phytoplasma pruni</name>
    <dbReference type="NCBI Taxonomy" id="479893"/>
    <lineage>
        <taxon>Bacteria</taxon>
        <taxon>Bacillati</taxon>
        <taxon>Mycoplasmatota</taxon>
        <taxon>Mollicutes</taxon>
        <taxon>Acholeplasmatales</taxon>
        <taxon>Acholeplasmataceae</taxon>
        <taxon>Candidatus Phytoplasma</taxon>
        <taxon>16SrIII (X-disease group)</taxon>
    </lineage>
</organism>
<dbReference type="InterPro" id="IPR046342">
    <property type="entry name" value="CBS_dom_sf"/>
</dbReference>
<dbReference type="CDD" id="cd04590">
    <property type="entry name" value="CBS_pair_CorC_HlyC_assoc"/>
    <property type="match status" value="1"/>
</dbReference>
<sequence length="429" mass="49714">MDYFNVYLMIFGLILLNSFFAAIEISLVTLSESKINLEIKNGSKKALKIKKLKETPTHFLSVIQIMIHILTFVQGYLLKNENDLGIYFTIGLVVVSIVFGEITPKRIALNFPLKTAYFLLDLFNVFCFITKPIVWLLNQISNIILYALGIDPHKKNDAVAEDELRYLLNTSYRKGIIDSSENNMIQNIFDFDETKVSDVMRHRKEIIAIKSDVTREELTDLICSEKYTRFPVYEKSLDKIIGIVHVKDVFKGLIEVDKNHLQFDIKDFLRKAYYVMEFKNISELFKEMQLKQNHIAIVVDEYGGTAGIVTIEDVIEEILGDIEDEYDKQNQEIIQISEHEYIIKGTTHLYDIEEELKADLPIDDYETLSGFMLGKFKRIPENNEKIQIIYNNWKFDGLAHDGLVITKIKVSKIELVQQIAQKSEEQPEL</sequence>
<dbReference type="Proteomes" id="UP000037386">
    <property type="component" value="Unassembled WGS sequence"/>
</dbReference>
<dbReference type="Pfam" id="PF03471">
    <property type="entry name" value="CorC_HlyC"/>
    <property type="match status" value="1"/>
</dbReference>
<evidence type="ECO:0000256" key="1">
    <source>
        <dbReference type="ARBA" id="ARBA00004141"/>
    </source>
</evidence>
<comment type="similarity">
    <text evidence="2">Belongs to the UPF0053 family.</text>
</comment>
<dbReference type="InterPro" id="IPR002550">
    <property type="entry name" value="CNNM"/>
</dbReference>
<dbReference type="Gene3D" id="3.10.580.10">
    <property type="entry name" value="CBS-domain"/>
    <property type="match status" value="1"/>
</dbReference>
<feature type="domain" description="CNNM transmembrane" evidence="12">
    <location>
        <begin position="1"/>
        <end position="181"/>
    </location>
</feature>
<feature type="transmembrane region" description="Helical" evidence="10">
    <location>
        <begin position="58"/>
        <end position="78"/>
    </location>
</feature>
<evidence type="ECO:0000313" key="14">
    <source>
        <dbReference type="Proteomes" id="UP000037386"/>
    </source>
</evidence>
<dbReference type="InterPro" id="IPR016169">
    <property type="entry name" value="FAD-bd_PCMH_sub2"/>
</dbReference>
<accession>A0A0M1MZV0</accession>
<feature type="domain" description="CBS" evidence="11">
    <location>
        <begin position="268"/>
        <end position="325"/>
    </location>
</feature>
<dbReference type="PROSITE" id="PS51371">
    <property type="entry name" value="CBS"/>
    <property type="match status" value="2"/>
</dbReference>
<dbReference type="InterPro" id="IPR044751">
    <property type="entry name" value="Ion_transp-like_CBS"/>
</dbReference>
<feature type="transmembrane region" description="Helical" evidence="10">
    <location>
        <begin position="6"/>
        <end position="30"/>
    </location>
</feature>
<keyword evidence="6 8" id="KW-0129">CBS domain</keyword>
<evidence type="ECO:0000256" key="9">
    <source>
        <dbReference type="PROSITE-ProRule" id="PRU01193"/>
    </source>
</evidence>
<feature type="transmembrane region" description="Helical" evidence="10">
    <location>
        <begin position="84"/>
        <end position="103"/>
    </location>
</feature>
<evidence type="ECO:0000313" key="13">
    <source>
        <dbReference type="EMBL" id="KOR75330.1"/>
    </source>
</evidence>
<dbReference type="GO" id="GO:0005886">
    <property type="term" value="C:plasma membrane"/>
    <property type="evidence" value="ECO:0007669"/>
    <property type="project" value="TreeGrafter"/>
</dbReference>
<dbReference type="Pfam" id="PF01595">
    <property type="entry name" value="CNNM"/>
    <property type="match status" value="1"/>
</dbReference>
<evidence type="ECO:0000256" key="2">
    <source>
        <dbReference type="ARBA" id="ARBA00006337"/>
    </source>
</evidence>
<comment type="caution">
    <text evidence="13">The sequence shown here is derived from an EMBL/GenBank/DDBJ whole genome shotgun (WGS) entry which is preliminary data.</text>
</comment>
<evidence type="ECO:0000259" key="11">
    <source>
        <dbReference type="PROSITE" id="PS51371"/>
    </source>
</evidence>
<evidence type="ECO:0000259" key="12">
    <source>
        <dbReference type="PROSITE" id="PS51846"/>
    </source>
</evidence>
<keyword evidence="7 9" id="KW-0472">Membrane</keyword>
<dbReference type="InterPro" id="IPR000644">
    <property type="entry name" value="CBS_dom"/>
</dbReference>
<keyword evidence="4" id="KW-0677">Repeat</keyword>
<dbReference type="EMBL" id="LHCF01000014">
    <property type="protein sequence ID" value="KOR75330.1"/>
    <property type="molecule type" value="Genomic_DNA"/>
</dbReference>
<feature type="domain" description="CBS" evidence="11">
    <location>
        <begin position="200"/>
        <end position="265"/>
    </location>
</feature>
<dbReference type="OrthoDB" id="9798188at2"/>
<comment type="subcellular location">
    <subcellularLocation>
        <location evidence="1">Membrane</location>
        <topology evidence="1">Multi-pass membrane protein</topology>
    </subcellularLocation>
</comment>
<dbReference type="PATRIC" id="fig|479893.3.peg.505"/>
<reference evidence="14" key="1">
    <citation type="submission" date="2015-05" db="EMBL/GenBank/DDBJ databases">
        <title>Draft genome sequence of 'Candidatus Phytoplasma Pruni' strain CX, a plant pathogenic bacterium.</title>
        <authorList>
            <person name="Lee I.-M."/>
            <person name="Bottner-Parker K.D."/>
            <person name="Shao J."/>
            <person name="Gundersen-Rindal D.E."/>
            <person name="Zhao Y."/>
            <person name="Davis R.E."/>
        </authorList>
    </citation>
    <scope>NUCLEOTIDE SEQUENCE [LARGE SCALE GENOMIC DNA]</scope>
    <source>
        <strain evidence="14">CX</strain>
    </source>
</reference>
<protein>
    <submittedName>
        <fullName evidence="13">Hymolysin-related protein</fullName>
    </submittedName>
</protein>
<dbReference type="SMART" id="SM01091">
    <property type="entry name" value="CorC_HlyC"/>
    <property type="match status" value="1"/>
</dbReference>
<name>A0A0M1MZV0_9MOLU</name>
<dbReference type="SUPFAM" id="SSF54631">
    <property type="entry name" value="CBS-domain pair"/>
    <property type="match status" value="1"/>
</dbReference>
<dbReference type="Pfam" id="PF00571">
    <property type="entry name" value="CBS"/>
    <property type="match status" value="2"/>
</dbReference>
<dbReference type="PANTHER" id="PTHR22777:SF17">
    <property type="entry name" value="UPF0053 PROTEIN SLL0260"/>
    <property type="match status" value="1"/>
</dbReference>
<dbReference type="PROSITE" id="PS51846">
    <property type="entry name" value="CNNM"/>
    <property type="match status" value="1"/>
</dbReference>
<evidence type="ECO:0000256" key="3">
    <source>
        <dbReference type="ARBA" id="ARBA00022692"/>
    </source>
</evidence>
<dbReference type="InterPro" id="IPR005170">
    <property type="entry name" value="Transptr-assoc_dom"/>
</dbReference>
<evidence type="ECO:0000256" key="10">
    <source>
        <dbReference type="SAM" id="Phobius"/>
    </source>
</evidence>
<proteinExistence type="inferred from homology"/>